<accession>A0ABY7H7T6</accession>
<dbReference type="PROSITE" id="PS00041">
    <property type="entry name" value="HTH_ARAC_FAMILY_1"/>
    <property type="match status" value="1"/>
</dbReference>
<evidence type="ECO:0000256" key="3">
    <source>
        <dbReference type="ARBA" id="ARBA00023163"/>
    </source>
</evidence>
<dbReference type="InterPro" id="IPR050204">
    <property type="entry name" value="AraC_XylS_family_regulators"/>
</dbReference>
<dbReference type="InterPro" id="IPR018060">
    <property type="entry name" value="HTH_AraC"/>
</dbReference>
<dbReference type="Gene3D" id="1.10.10.60">
    <property type="entry name" value="Homeodomain-like"/>
    <property type="match status" value="2"/>
</dbReference>
<feature type="domain" description="HTH araC/xylS-type" evidence="4">
    <location>
        <begin position="15"/>
        <end position="113"/>
    </location>
</feature>
<organism evidence="5 6">
    <name type="scientific">Nannocystis punicea</name>
    <dbReference type="NCBI Taxonomy" id="2995304"/>
    <lineage>
        <taxon>Bacteria</taxon>
        <taxon>Pseudomonadati</taxon>
        <taxon>Myxococcota</taxon>
        <taxon>Polyangia</taxon>
        <taxon>Nannocystales</taxon>
        <taxon>Nannocystaceae</taxon>
        <taxon>Nannocystis</taxon>
    </lineage>
</organism>
<proteinExistence type="predicted"/>
<dbReference type="SUPFAM" id="SSF46689">
    <property type="entry name" value="Homeodomain-like"/>
    <property type="match status" value="2"/>
</dbReference>
<dbReference type="SMART" id="SM00342">
    <property type="entry name" value="HTH_ARAC"/>
    <property type="match status" value="1"/>
</dbReference>
<dbReference type="Proteomes" id="UP001164459">
    <property type="component" value="Chromosome"/>
</dbReference>
<reference evidence="5" key="1">
    <citation type="submission" date="2022-11" db="EMBL/GenBank/DDBJ databases">
        <title>Minimal conservation of predation-associated metabolite biosynthetic gene clusters underscores biosynthetic potential of Myxococcota including descriptions for ten novel species: Archangium lansinium sp. nov., Myxococcus landrumus sp. nov., Nannocystis bai.</title>
        <authorList>
            <person name="Ahearne A."/>
            <person name="Stevens C."/>
            <person name="Dowd S."/>
        </authorList>
    </citation>
    <scope>NUCLEOTIDE SEQUENCE</scope>
    <source>
        <strain evidence="5">Fl3</strain>
    </source>
</reference>
<dbReference type="InterPro" id="IPR018062">
    <property type="entry name" value="HTH_AraC-typ_CS"/>
</dbReference>
<gene>
    <name evidence="5" type="ORF">O0S08_04195</name>
</gene>
<evidence type="ECO:0000313" key="6">
    <source>
        <dbReference type="Proteomes" id="UP001164459"/>
    </source>
</evidence>
<keyword evidence="1" id="KW-0805">Transcription regulation</keyword>
<keyword evidence="6" id="KW-1185">Reference proteome</keyword>
<dbReference type="EMBL" id="CP114040">
    <property type="protein sequence ID" value="WAS95339.1"/>
    <property type="molecule type" value="Genomic_DNA"/>
</dbReference>
<evidence type="ECO:0000259" key="4">
    <source>
        <dbReference type="PROSITE" id="PS01124"/>
    </source>
</evidence>
<evidence type="ECO:0000313" key="5">
    <source>
        <dbReference type="EMBL" id="WAS95339.1"/>
    </source>
</evidence>
<dbReference type="PANTHER" id="PTHR46796:SF14">
    <property type="entry name" value="TRANSCRIPTIONAL REGULATORY PROTEIN"/>
    <property type="match status" value="1"/>
</dbReference>
<evidence type="ECO:0000256" key="1">
    <source>
        <dbReference type="ARBA" id="ARBA00023015"/>
    </source>
</evidence>
<keyword evidence="2" id="KW-0238">DNA-binding</keyword>
<dbReference type="InterPro" id="IPR009057">
    <property type="entry name" value="Homeodomain-like_sf"/>
</dbReference>
<sequence>MPRPLPPDDVFRRLAALRDRLHADPAAAPRQAEMARQAGLSQFHFLRRYKEAFGVTPHQDLTRLRIDRAKALLAAEVASVTEVCFEVGFSSLGSFSALFAERAGCPPSAWRRRFWQVAGLPQGRARMRVPWCFVVHFAGADVVDAATLL</sequence>
<dbReference type="RefSeq" id="WP_269037671.1">
    <property type="nucleotide sequence ID" value="NZ_CP114040.1"/>
</dbReference>
<dbReference type="PANTHER" id="PTHR46796">
    <property type="entry name" value="HTH-TYPE TRANSCRIPTIONAL ACTIVATOR RHAS-RELATED"/>
    <property type="match status" value="1"/>
</dbReference>
<dbReference type="Pfam" id="PF12833">
    <property type="entry name" value="HTH_18"/>
    <property type="match status" value="1"/>
</dbReference>
<evidence type="ECO:0000256" key="2">
    <source>
        <dbReference type="ARBA" id="ARBA00023125"/>
    </source>
</evidence>
<name>A0ABY7H7T6_9BACT</name>
<dbReference type="PROSITE" id="PS01124">
    <property type="entry name" value="HTH_ARAC_FAMILY_2"/>
    <property type="match status" value="1"/>
</dbReference>
<keyword evidence="3" id="KW-0804">Transcription</keyword>
<protein>
    <submittedName>
        <fullName evidence="5">AraC family transcriptional regulator</fullName>
    </submittedName>
</protein>